<proteinExistence type="predicted"/>
<sequence>MKTSLASQGGSISGSILCKENIKHIHFQVFLVSVERIKLLELTKASYSLFLPFKNDSFSCGLL</sequence>
<evidence type="ECO:0000313" key="1">
    <source>
        <dbReference type="EMBL" id="AGE74383.1"/>
    </source>
</evidence>
<evidence type="ECO:0000313" key="2">
    <source>
        <dbReference type="Proteomes" id="UP000011280"/>
    </source>
</evidence>
<organism evidence="2">
    <name type="scientific">Sulfolobus acidocaldarius Ron12/I</name>
    <dbReference type="NCBI Taxonomy" id="1028567"/>
    <lineage>
        <taxon>Archaea</taxon>
        <taxon>Thermoproteota</taxon>
        <taxon>Thermoprotei</taxon>
        <taxon>Sulfolobales</taxon>
        <taxon>Sulfolobaceae</taxon>
        <taxon>Sulfolobus</taxon>
    </lineage>
</organism>
<dbReference type="AlphaFoldDB" id="M1IG62"/>
<dbReference type="EMBL" id="CP002818">
    <property type="protein sequence ID" value="AGE74383.1"/>
    <property type="molecule type" value="Genomic_DNA"/>
</dbReference>
<name>M1IG62_9CREN</name>
<dbReference type="KEGG" id="sacr:SacRon12I_10835"/>
<dbReference type="HOGENOM" id="CLU_2875251_0_0_2"/>
<gene>
    <name evidence="1" type="ORF">SacRon12I_10835</name>
</gene>
<reference evidence="1 2" key="1">
    <citation type="journal article" date="2012" name="ISME J.">
        <title>Genomic evidence of rapid, global-scale gene flow in a Sulfolobus species.</title>
        <authorList>
            <person name="Mao D."/>
            <person name="Grogan D."/>
        </authorList>
    </citation>
    <scope>NUCLEOTIDE SEQUENCE [LARGE SCALE GENOMIC DNA]</scope>
    <source>
        <strain evidence="1 2">Ron12/I</strain>
    </source>
</reference>
<dbReference type="Proteomes" id="UP000011280">
    <property type="component" value="Chromosome"/>
</dbReference>
<protein>
    <submittedName>
        <fullName evidence="1">Uncharacterized protein</fullName>
    </submittedName>
</protein>
<accession>M1IG62</accession>